<dbReference type="RefSeq" id="WP_179794469.1">
    <property type="nucleotide sequence ID" value="NZ_BAABHP010000021.1"/>
</dbReference>
<gene>
    <name evidence="1" type="ORF">BJ983_002948</name>
</gene>
<accession>A0A7Y9J6A2</accession>
<comment type="caution">
    <text evidence="1">The sequence shown here is derived from an EMBL/GenBank/DDBJ whole genome shotgun (WGS) entry which is preliminary data.</text>
</comment>
<evidence type="ECO:0008006" key="3">
    <source>
        <dbReference type="Google" id="ProtNLM"/>
    </source>
</evidence>
<dbReference type="AlphaFoldDB" id="A0A7Y9J6A2"/>
<proteinExistence type="predicted"/>
<name>A0A7Y9J6A2_9PSEU</name>
<keyword evidence="2" id="KW-1185">Reference proteome</keyword>
<protein>
    <recommendedName>
        <fullName evidence="3">Ribbon-helix-helix protein CopG domain-containing protein</fullName>
    </recommendedName>
</protein>
<evidence type="ECO:0000313" key="2">
    <source>
        <dbReference type="Proteomes" id="UP000535890"/>
    </source>
</evidence>
<reference evidence="1 2" key="1">
    <citation type="submission" date="2020-07" db="EMBL/GenBank/DDBJ databases">
        <title>Sequencing the genomes of 1000 actinobacteria strains.</title>
        <authorList>
            <person name="Klenk H.-P."/>
        </authorList>
    </citation>
    <scope>NUCLEOTIDE SEQUENCE [LARGE SCALE GENOMIC DNA]</scope>
    <source>
        <strain evidence="1 2">DSM 45772</strain>
    </source>
</reference>
<dbReference type="Proteomes" id="UP000535890">
    <property type="component" value="Unassembled WGS sequence"/>
</dbReference>
<sequence length="83" mass="9167">MAGTAKEQQAAEKQVVAERMTVGLIPKVVSDLSELLTLTGFSKAEIINRAITLYAFISQELAQGNELLVRDRETGQLERIHLL</sequence>
<dbReference type="EMBL" id="JACCBN010000001">
    <property type="protein sequence ID" value="NYD36846.1"/>
    <property type="molecule type" value="Genomic_DNA"/>
</dbReference>
<organism evidence="1 2">
    <name type="scientific">Actinomycetospora corticicola</name>
    <dbReference type="NCBI Taxonomy" id="663602"/>
    <lineage>
        <taxon>Bacteria</taxon>
        <taxon>Bacillati</taxon>
        <taxon>Actinomycetota</taxon>
        <taxon>Actinomycetes</taxon>
        <taxon>Pseudonocardiales</taxon>
        <taxon>Pseudonocardiaceae</taxon>
        <taxon>Actinomycetospora</taxon>
    </lineage>
</organism>
<evidence type="ECO:0000313" key="1">
    <source>
        <dbReference type="EMBL" id="NYD36846.1"/>
    </source>
</evidence>